<evidence type="ECO:0000313" key="2">
    <source>
        <dbReference type="EMBL" id="KJV63903.1"/>
    </source>
</evidence>
<name>A0A0F3N740_ANAPH</name>
<accession>A0A0F3N740</accession>
<sequence>MSGQYGYYFFNFWDLVWLNNFLFYMHAPALVVWYGFSIKGR</sequence>
<keyword evidence="1" id="KW-0812">Transmembrane</keyword>
<dbReference type="EMBL" id="LANV01000001">
    <property type="protein sequence ID" value="KJV63903.1"/>
    <property type="molecule type" value="Genomic_DNA"/>
</dbReference>
<protein>
    <submittedName>
        <fullName evidence="2">Putative membrane protein</fullName>
    </submittedName>
</protein>
<dbReference type="Proteomes" id="UP000033441">
    <property type="component" value="Unassembled WGS sequence"/>
</dbReference>
<gene>
    <name evidence="2" type="ORF">APHMUC_0159</name>
</gene>
<organism evidence="2 3">
    <name type="scientific">Anaplasma phagocytophilum str. ApMUC09</name>
    <dbReference type="NCBI Taxonomy" id="1359152"/>
    <lineage>
        <taxon>Bacteria</taxon>
        <taxon>Pseudomonadati</taxon>
        <taxon>Pseudomonadota</taxon>
        <taxon>Alphaproteobacteria</taxon>
        <taxon>Rickettsiales</taxon>
        <taxon>Anaplasmataceae</taxon>
        <taxon>Anaplasma</taxon>
        <taxon>phagocytophilum group</taxon>
    </lineage>
</organism>
<reference evidence="2 3" key="1">
    <citation type="submission" date="2015-02" db="EMBL/GenBank/DDBJ databases">
        <title>Genome Sequencing of Rickettsiales.</title>
        <authorList>
            <person name="Daugherty S.C."/>
            <person name="Su Q."/>
            <person name="Abolude K."/>
            <person name="Beier-Sexton M."/>
            <person name="Carlyon J.A."/>
            <person name="Carter R."/>
            <person name="Day N.P."/>
            <person name="Dumler S.J."/>
            <person name="Dyachenko V."/>
            <person name="Godinez A."/>
            <person name="Kurtti T.J."/>
            <person name="Lichay M."/>
            <person name="Mullins K.E."/>
            <person name="Ott S."/>
            <person name="Pappas-Brown V."/>
            <person name="Paris D.H."/>
            <person name="Patel P."/>
            <person name="Richards A.L."/>
            <person name="Sadzewicz L."/>
            <person name="Sears K."/>
            <person name="Seidman D."/>
            <person name="Sengamalay N."/>
            <person name="Stenos J."/>
            <person name="Tallon L.J."/>
            <person name="Vincent G."/>
            <person name="Fraser C.M."/>
            <person name="Munderloh U."/>
            <person name="Dunning-Hotopp J.C."/>
        </authorList>
    </citation>
    <scope>NUCLEOTIDE SEQUENCE [LARGE SCALE GENOMIC DNA]</scope>
    <source>
        <strain evidence="2 3">ApMUC09</strain>
    </source>
</reference>
<feature type="transmembrane region" description="Helical" evidence="1">
    <location>
        <begin position="15"/>
        <end position="36"/>
    </location>
</feature>
<keyword evidence="1" id="KW-1133">Transmembrane helix</keyword>
<dbReference type="PATRIC" id="fig|1359152.3.peg.164"/>
<proteinExistence type="predicted"/>
<keyword evidence="1" id="KW-0472">Membrane</keyword>
<dbReference type="AlphaFoldDB" id="A0A0F3N740"/>
<evidence type="ECO:0000256" key="1">
    <source>
        <dbReference type="SAM" id="Phobius"/>
    </source>
</evidence>
<comment type="caution">
    <text evidence="2">The sequence shown here is derived from an EMBL/GenBank/DDBJ whole genome shotgun (WGS) entry which is preliminary data.</text>
</comment>
<evidence type="ECO:0000313" key="3">
    <source>
        <dbReference type="Proteomes" id="UP000033441"/>
    </source>
</evidence>